<feature type="transmembrane region" description="Helical" evidence="1">
    <location>
        <begin position="79"/>
        <end position="99"/>
    </location>
</feature>
<gene>
    <name evidence="2" type="ORF">DM01DRAFT_1338266</name>
</gene>
<dbReference type="Proteomes" id="UP000242146">
    <property type="component" value="Unassembled WGS sequence"/>
</dbReference>
<keyword evidence="1" id="KW-0812">Transmembrane</keyword>
<feature type="transmembrane region" description="Helical" evidence="1">
    <location>
        <begin position="39"/>
        <end position="59"/>
    </location>
</feature>
<keyword evidence="1" id="KW-0472">Membrane</keyword>
<feature type="transmembrane region" description="Helical" evidence="1">
    <location>
        <begin position="231"/>
        <end position="252"/>
    </location>
</feature>
<reference evidence="2 3" key="1">
    <citation type="submission" date="2016-07" db="EMBL/GenBank/DDBJ databases">
        <title>Pervasive Adenine N6-methylation of Active Genes in Fungi.</title>
        <authorList>
            <consortium name="DOE Joint Genome Institute"/>
            <person name="Mondo S.J."/>
            <person name="Dannebaum R.O."/>
            <person name="Kuo R.C."/>
            <person name="Labutti K."/>
            <person name="Haridas S."/>
            <person name="Kuo A."/>
            <person name="Salamov A."/>
            <person name="Ahrendt S.R."/>
            <person name="Lipzen A."/>
            <person name="Sullivan W."/>
            <person name="Andreopoulos W.B."/>
            <person name="Clum A."/>
            <person name="Lindquist E."/>
            <person name="Daum C."/>
            <person name="Ramamoorthy G.K."/>
            <person name="Gryganskyi A."/>
            <person name="Culley D."/>
            <person name="Magnuson J.K."/>
            <person name="James T.Y."/>
            <person name="O'Malley M.A."/>
            <person name="Stajich J.E."/>
            <person name="Spatafora J.W."/>
            <person name="Visel A."/>
            <person name="Grigoriev I.V."/>
        </authorList>
    </citation>
    <scope>NUCLEOTIDE SEQUENCE [LARGE SCALE GENOMIC DNA]</scope>
    <source>
        <strain evidence="2 3">NRRL 3301</strain>
    </source>
</reference>
<dbReference type="EMBL" id="MCGT01000027">
    <property type="protein sequence ID" value="ORX49076.1"/>
    <property type="molecule type" value="Genomic_DNA"/>
</dbReference>
<feature type="transmembrane region" description="Helical" evidence="1">
    <location>
        <begin position="191"/>
        <end position="211"/>
    </location>
</feature>
<proteinExistence type="predicted"/>
<organism evidence="2 3">
    <name type="scientific">Hesseltinella vesiculosa</name>
    <dbReference type="NCBI Taxonomy" id="101127"/>
    <lineage>
        <taxon>Eukaryota</taxon>
        <taxon>Fungi</taxon>
        <taxon>Fungi incertae sedis</taxon>
        <taxon>Mucoromycota</taxon>
        <taxon>Mucoromycotina</taxon>
        <taxon>Mucoromycetes</taxon>
        <taxon>Mucorales</taxon>
        <taxon>Cunninghamellaceae</taxon>
        <taxon>Hesseltinella</taxon>
    </lineage>
</organism>
<feature type="transmembrane region" description="Helical" evidence="1">
    <location>
        <begin position="119"/>
        <end position="142"/>
    </location>
</feature>
<evidence type="ECO:0000313" key="3">
    <source>
        <dbReference type="Proteomes" id="UP000242146"/>
    </source>
</evidence>
<keyword evidence="1" id="KW-1133">Transmembrane helix</keyword>
<comment type="caution">
    <text evidence="2">The sequence shown here is derived from an EMBL/GenBank/DDBJ whole genome shotgun (WGS) entry which is preliminary data.</text>
</comment>
<feature type="transmembrane region" description="Helical" evidence="1">
    <location>
        <begin position="14"/>
        <end position="34"/>
    </location>
</feature>
<sequence length="302" mass="33662">MVLPSAPTYSLQRAFDGVSLGLLVAAGVLAAVWLPKRRFALPIIFLLIASWTGVVDTSIQLYSDVKIVYLSPAKPAGAVQLIFTCISDLFALLVPMAVVVNEVKVKNRGHWARRPVGRVIIVSFVIALVSFALTVAAIAISANMSDSPSSYITTSRLALHLSFASQMLQWWFAFVFVSFARAYTREFGATFAIYMGLIISRLIVHLILVFAGDTFMLFNSDAYIPMPPMTISILVFVFDMLFRPSILILGILSCHTWISNKTNQNYFPTMANSYYQEQVPINNQAYEPLEPFSNMPKTEMKY</sequence>
<name>A0A1X2GBF7_9FUNG</name>
<accession>A0A1X2GBF7</accession>
<dbReference type="AlphaFoldDB" id="A0A1X2GBF7"/>
<feature type="transmembrane region" description="Helical" evidence="1">
    <location>
        <begin position="157"/>
        <end position="179"/>
    </location>
</feature>
<evidence type="ECO:0000256" key="1">
    <source>
        <dbReference type="SAM" id="Phobius"/>
    </source>
</evidence>
<protein>
    <submittedName>
        <fullName evidence="2">Uncharacterized protein</fullName>
    </submittedName>
</protein>
<keyword evidence="3" id="KW-1185">Reference proteome</keyword>
<evidence type="ECO:0000313" key="2">
    <source>
        <dbReference type="EMBL" id="ORX49076.1"/>
    </source>
</evidence>